<dbReference type="GO" id="GO:0036435">
    <property type="term" value="F:K48-linked polyubiquitin modification-dependent protein binding"/>
    <property type="evidence" value="ECO:0007669"/>
    <property type="project" value="TreeGrafter"/>
</dbReference>
<feature type="region of interest" description="Disordered" evidence="4">
    <location>
        <begin position="206"/>
        <end position="229"/>
    </location>
</feature>
<dbReference type="Proteomes" id="UP000037751">
    <property type="component" value="Unassembled WGS sequence"/>
</dbReference>
<name>A0A0M8MTF1_9BASI</name>
<dbReference type="InterPro" id="IPR015940">
    <property type="entry name" value="UBA"/>
</dbReference>
<dbReference type="InterPro" id="IPR013087">
    <property type="entry name" value="Znf_C2H2_type"/>
</dbReference>
<dbReference type="VEuPathDB" id="FungiDB:Malapachy_1466"/>
<evidence type="ECO:0000313" key="7">
    <source>
        <dbReference type="EMBL" id="KOS13261.1"/>
    </source>
</evidence>
<dbReference type="SUPFAM" id="SSF54236">
    <property type="entry name" value="Ubiquitin-like"/>
    <property type="match status" value="1"/>
</dbReference>
<keyword evidence="7" id="KW-0238">DNA-binding</keyword>
<evidence type="ECO:0000256" key="3">
    <source>
        <dbReference type="ARBA" id="ARBA00023054"/>
    </source>
</evidence>
<dbReference type="AlphaFoldDB" id="A0A0M8MTF1"/>
<dbReference type="RefSeq" id="XP_017990893.1">
    <property type="nucleotide sequence ID" value="XM_018135970.1"/>
</dbReference>
<dbReference type="GO" id="GO:0005737">
    <property type="term" value="C:cytoplasm"/>
    <property type="evidence" value="ECO:0007669"/>
    <property type="project" value="UniProtKB-SubCell"/>
</dbReference>
<keyword evidence="8" id="KW-1185">Reference proteome</keyword>
<comment type="caution">
    <text evidence="7">The sequence shown here is derived from an EMBL/GenBank/DDBJ whole genome shotgun (WGS) entry which is preliminary data.</text>
</comment>
<protein>
    <submittedName>
        <fullName evidence="7">Dna-binding protein</fullName>
    </submittedName>
</protein>
<keyword evidence="3" id="KW-0175">Coiled coil</keyword>
<dbReference type="GO" id="GO:0003677">
    <property type="term" value="F:DNA binding"/>
    <property type="evidence" value="ECO:0007669"/>
    <property type="project" value="UniProtKB-KW"/>
</dbReference>
<feature type="region of interest" description="Disordered" evidence="4">
    <location>
        <begin position="38"/>
        <end position="58"/>
    </location>
</feature>
<dbReference type="STRING" id="77020.A0A0M8MTF1"/>
<gene>
    <name evidence="7" type="ORF">Malapachy_1466</name>
</gene>
<dbReference type="Gene3D" id="1.10.8.10">
    <property type="entry name" value="DNA helicase RuvA subunit, C-terminal domain"/>
    <property type="match status" value="1"/>
</dbReference>
<dbReference type="OrthoDB" id="10254930at2759"/>
<dbReference type="InterPro" id="IPR029071">
    <property type="entry name" value="Ubiquitin-like_domsf"/>
</dbReference>
<dbReference type="PANTHER" id="PTHR46340:SF1">
    <property type="entry name" value="UBX DOMAIN-CONTAINING PROTEIN 1"/>
    <property type="match status" value="1"/>
</dbReference>
<evidence type="ECO:0000256" key="2">
    <source>
        <dbReference type="ARBA" id="ARBA00022490"/>
    </source>
</evidence>
<feature type="region of interest" description="Disordered" evidence="4">
    <location>
        <begin position="86"/>
        <end position="153"/>
    </location>
</feature>
<keyword evidence="2" id="KW-0963">Cytoplasm</keyword>
<dbReference type="PROSITE" id="PS50030">
    <property type="entry name" value="UBA"/>
    <property type="match status" value="1"/>
</dbReference>
<evidence type="ECO:0000259" key="5">
    <source>
        <dbReference type="PROSITE" id="PS50030"/>
    </source>
</evidence>
<dbReference type="CDD" id="cd01767">
    <property type="entry name" value="UBX"/>
    <property type="match status" value="1"/>
</dbReference>
<sequence length="304" mass="34315">MTERESSLTTVLDMGFDAQRVDWALQSTDGSLTAALDHLEAHQDEPMPAQTDQSSEEASAKSIQCNVCHKLFRDMDLAMYHAEKSGHEDFSESQEAIRPLSEEEKKQRLEEMRAKLAQKRAAKEQEEARERKANELIRRKAGQDAGQAREELERKERIKEAEKKRRERLEEIAAKERVRQQIEEDKRRRAEKAAHEKALRQGLVTDATSQPAPPTPLAAQWPKTSSATETRLRVRTPTGTWMGTMHVTATLRDLEQAVVADGKGNGTPTLTFSTTFPRKSYTEAEKNQSLKELGLVPNAALEAQ</sequence>
<dbReference type="GO" id="GO:0031397">
    <property type="term" value="P:negative regulation of protein ubiquitination"/>
    <property type="evidence" value="ECO:0007669"/>
    <property type="project" value="TreeGrafter"/>
</dbReference>
<dbReference type="PANTHER" id="PTHR46340">
    <property type="entry name" value="UBX DOMAIN-CONTAINING PROTEIN 1"/>
    <property type="match status" value="1"/>
</dbReference>
<feature type="compositionally biased region" description="Basic and acidic residues" evidence="4">
    <location>
        <begin position="100"/>
        <end position="114"/>
    </location>
</feature>
<dbReference type="InterPro" id="IPR001012">
    <property type="entry name" value="UBX_dom"/>
</dbReference>
<dbReference type="Pfam" id="PF00789">
    <property type="entry name" value="UBX"/>
    <property type="match status" value="1"/>
</dbReference>
<evidence type="ECO:0000313" key="8">
    <source>
        <dbReference type="Proteomes" id="UP000037751"/>
    </source>
</evidence>
<dbReference type="Gene3D" id="3.10.20.90">
    <property type="entry name" value="Phosphatidylinositol 3-kinase Catalytic Subunit, Chain A, domain 1"/>
    <property type="match status" value="1"/>
</dbReference>
<dbReference type="SUPFAM" id="SSF46934">
    <property type="entry name" value="UBA-like"/>
    <property type="match status" value="1"/>
</dbReference>
<feature type="domain" description="UBA" evidence="5">
    <location>
        <begin position="1"/>
        <end position="42"/>
    </location>
</feature>
<dbReference type="GO" id="GO:1903094">
    <property type="term" value="P:negative regulation of protein K48-linked deubiquitination"/>
    <property type="evidence" value="ECO:0007669"/>
    <property type="project" value="TreeGrafter"/>
</dbReference>
<dbReference type="InterPro" id="IPR009060">
    <property type="entry name" value="UBA-like_sf"/>
</dbReference>
<dbReference type="EMBL" id="LGAV01000007">
    <property type="protein sequence ID" value="KOS13261.1"/>
    <property type="molecule type" value="Genomic_DNA"/>
</dbReference>
<dbReference type="GO" id="GO:0032435">
    <property type="term" value="P:negative regulation of proteasomal ubiquitin-dependent protein catabolic process"/>
    <property type="evidence" value="ECO:0007669"/>
    <property type="project" value="TreeGrafter"/>
</dbReference>
<accession>A0A0M8MTF1</accession>
<evidence type="ECO:0000259" key="6">
    <source>
        <dbReference type="PROSITE" id="PS50033"/>
    </source>
</evidence>
<feature type="compositionally biased region" description="Basic and acidic residues" evidence="4">
    <location>
        <begin position="121"/>
        <end position="153"/>
    </location>
</feature>
<dbReference type="GeneID" id="28727845"/>
<dbReference type="PROSITE" id="PS50033">
    <property type="entry name" value="UBX"/>
    <property type="match status" value="1"/>
</dbReference>
<evidence type="ECO:0000256" key="4">
    <source>
        <dbReference type="SAM" id="MobiDB-lite"/>
    </source>
</evidence>
<proteinExistence type="predicted"/>
<feature type="domain" description="UBX" evidence="6">
    <location>
        <begin position="225"/>
        <end position="303"/>
    </location>
</feature>
<dbReference type="GO" id="GO:0005634">
    <property type="term" value="C:nucleus"/>
    <property type="evidence" value="ECO:0007669"/>
    <property type="project" value="TreeGrafter"/>
</dbReference>
<evidence type="ECO:0000256" key="1">
    <source>
        <dbReference type="ARBA" id="ARBA00004496"/>
    </source>
</evidence>
<dbReference type="PROSITE" id="PS00028">
    <property type="entry name" value="ZINC_FINGER_C2H2_1"/>
    <property type="match status" value="1"/>
</dbReference>
<comment type="subcellular location">
    <subcellularLocation>
        <location evidence="1">Cytoplasm</location>
    </subcellularLocation>
</comment>
<organism evidence="7 8">
    <name type="scientific">Malassezia pachydermatis</name>
    <dbReference type="NCBI Taxonomy" id="77020"/>
    <lineage>
        <taxon>Eukaryota</taxon>
        <taxon>Fungi</taxon>
        <taxon>Dikarya</taxon>
        <taxon>Basidiomycota</taxon>
        <taxon>Ustilaginomycotina</taxon>
        <taxon>Malasseziomycetes</taxon>
        <taxon>Malasseziales</taxon>
        <taxon>Malasseziaceae</taxon>
        <taxon>Malassezia</taxon>
    </lineage>
</organism>
<reference evidence="7 8" key="1">
    <citation type="submission" date="2015-07" db="EMBL/GenBank/DDBJ databases">
        <title>Draft Genome Sequence of Malassezia furfur CBS1878 and Malassezia pachydermatis CBS1879.</title>
        <authorList>
            <person name="Triana S."/>
            <person name="Ohm R."/>
            <person name="Gonzalez A."/>
            <person name="DeCock H."/>
            <person name="Restrepo S."/>
            <person name="Celis A."/>
        </authorList>
    </citation>
    <scope>NUCLEOTIDE SEQUENCE [LARGE SCALE GENOMIC DNA]</scope>
    <source>
        <strain evidence="7 8">CBS 1879</strain>
    </source>
</reference>